<accession>A0A7W8ENJ7</accession>
<dbReference type="InterPro" id="IPR020449">
    <property type="entry name" value="Tscrpt_reg_AraC-type_HTH"/>
</dbReference>
<dbReference type="GO" id="GO:0003700">
    <property type="term" value="F:DNA-binding transcription factor activity"/>
    <property type="evidence" value="ECO:0007669"/>
    <property type="project" value="InterPro"/>
</dbReference>
<keyword evidence="1" id="KW-0805">Transcription regulation</keyword>
<evidence type="ECO:0000259" key="5">
    <source>
        <dbReference type="PROSITE" id="PS01124"/>
    </source>
</evidence>
<dbReference type="PANTHER" id="PTHR46796">
    <property type="entry name" value="HTH-TYPE TRANSCRIPTIONAL ACTIVATOR RHAS-RELATED"/>
    <property type="match status" value="1"/>
</dbReference>
<dbReference type="Proteomes" id="UP000531231">
    <property type="component" value="Unassembled WGS sequence"/>
</dbReference>
<evidence type="ECO:0000313" key="6">
    <source>
        <dbReference type="EMBL" id="MBB5089941.1"/>
    </source>
</evidence>
<dbReference type="Gene3D" id="1.10.10.60">
    <property type="entry name" value="Homeodomain-like"/>
    <property type="match status" value="1"/>
</dbReference>
<feature type="compositionally biased region" description="Basic and acidic residues" evidence="4">
    <location>
        <begin position="1"/>
        <end position="17"/>
    </location>
</feature>
<protein>
    <submittedName>
        <fullName evidence="6">AraC-like DNA-binding protein</fullName>
    </submittedName>
</protein>
<dbReference type="EMBL" id="JACHIL010000001">
    <property type="protein sequence ID" value="MBB5089941.1"/>
    <property type="molecule type" value="Genomic_DNA"/>
</dbReference>
<evidence type="ECO:0000256" key="1">
    <source>
        <dbReference type="ARBA" id="ARBA00023015"/>
    </source>
</evidence>
<dbReference type="GO" id="GO:0043565">
    <property type="term" value="F:sequence-specific DNA binding"/>
    <property type="evidence" value="ECO:0007669"/>
    <property type="project" value="InterPro"/>
</dbReference>
<dbReference type="InterPro" id="IPR050204">
    <property type="entry name" value="AraC_XylS_family_regulators"/>
</dbReference>
<dbReference type="PANTHER" id="PTHR46796:SF6">
    <property type="entry name" value="ARAC SUBFAMILY"/>
    <property type="match status" value="1"/>
</dbReference>
<dbReference type="PRINTS" id="PR00032">
    <property type="entry name" value="HTHARAC"/>
</dbReference>
<feature type="domain" description="HTH araC/xylS-type" evidence="5">
    <location>
        <begin position="260"/>
        <end position="359"/>
    </location>
</feature>
<dbReference type="InterPro" id="IPR018060">
    <property type="entry name" value="HTH_AraC"/>
</dbReference>
<dbReference type="RefSeq" id="WP_151158553.1">
    <property type="nucleotide sequence ID" value="NZ_JACHIL010000001.1"/>
</dbReference>
<comment type="caution">
    <text evidence="6">The sequence shown here is derived from an EMBL/GenBank/DDBJ whole genome shotgun (WGS) entry which is preliminary data.</text>
</comment>
<dbReference type="InterPro" id="IPR009057">
    <property type="entry name" value="Homeodomain-like_sf"/>
</dbReference>
<keyword evidence="3" id="KW-0804">Transcription</keyword>
<evidence type="ECO:0000313" key="7">
    <source>
        <dbReference type="Proteomes" id="UP000531231"/>
    </source>
</evidence>
<reference evidence="6 7" key="1">
    <citation type="submission" date="2020-08" db="EMBL/GenBank/DDBJ databases">
        <title>Genomic Encyclopedia of Type Strains, Phase IV (KMG-IV): sequencing the most valuable type-strain genomes for metagenomic binning, comparative biology and taxonomic classification.</title>
        <authorList>
            <person name="Goeker M."/>
        </authorList>
    </citation>
    <scope>NUCLEOTIDE SEQUENCE [LARGE SCALE GENOMIC DNA]</scope>
    <source>
        <strain evidence="6 7">DSM 25620</strain>
    </source>
</reference>
<dbReference type="Pfam" id="PF12833">
    <property type="entry name" value="HTH_18"/>
    <property type="match status" value="1"/>
</dbReference>
<evidence type="ECO:0000256" key="2">
    <source>
        <dbReference type="ARBA" id="ARBA00023125"/>
    </source>
</evidence>
<name>A0A7W8ENJ7_9HYPH</name>
<proteinExistence type="predicted"/>
<evidence type="ECO:0000256" key="4">
    <source>
        <dbReference type="SAM" id="MobiDB-lite"/>
    </source>
</evidence>
<dbReference type="PROSITE" id="PS01124">
    <property type="entry name" value="HTH_ARAC_FAMILY_2"/>
    <property type="match status" value="1"/>
</dbReference>
<dbReference type="SMART" id="SM00342">
    <property type="entry name" value="HTH_ARAC"/>
    <property type="match status" value="1"/>
</dbReference>
<organism evidence="6 7">
    <name type="scientific">Pseudochrobactrum saccharolyticum</name>
    <dbReference type="NCBI Taxonomy" id="354352"/>
    <lineage>
        <taxon>Bacteria</taxon>
        <taxon>Pseudomonadati</taxon>
        <taxon>Pseudomonadota</taxon>
        <taxon>Alphaproteobacteria</taxon>
        <taxon>Hyphomicrobiales</taxon>
        <taxon>Brucellaceae</taxon>
        <taxon>Pseudochrobactrum</taxon>
    </lineage>
</organism>
<sequence>MHKQSDTPEGNPDRLRAEATWPQVERRRFPRTGQDVLEPVIIPSTAPPLPSLHFSTQDLPPEEQFEAWRAYMRPIIDVRLPDNVLPEDGFFASHTVWHFGKMLFVRQQSDAYSYARTAAQLRYSPIDHWYLGLRRSGQAWTEVDGKVIKTGSGRVAFRTLGHPYRGRCTSSEIVLLYMPYSLFSGEAGLFKSVNNSILSGTLATLLANFLAQVETHLPSLTLDDLPGIVQTIRNMIVNGVEPCVRPDHDHPGQIGFGTMERVHHYIHHNLHDPQLTAEKICRSVGISRTRLYQLFESHGGVLNYIRKQRLQAAYETLQDPANQDRILDIAQTAGFDVAANFTRAFTNEFGVSPSKVRKNLSAPHPEPTDFPVPNSKQVSFENWLRNLDL</sequence>
<keyword evidence="7" id="KW-1185">Reference proteome</keyword>
<keyword evidence="2 6" id="KW-0238">DNA-binding</keyword>
<feature type="region of interest" description="Disordered" evidence="4">
    <location>
        <begin position="1"/>
        <end position="24"/>
    </location>
</feature>
<evidence type="ECO:0000256" key="3">
    <source>
        <dbReference type="ARBA" id="ARBA00023163"/>
    </source>
</evidence>
<dbReference type="AlphaFoldDB" id="A0A7W8ENJ7"/>
<gene>
    <name evidence="6" type="ORF">HNQ68_000453</name>
</gene>
<dbReference type="SUPFAM" id="SSF46689">
    <property type="entry name" value="Homeodomain-like"/>
    <property type="match status" value="1"/>
</dbReference>